<keyword evidence="2" id="KW-0805">Transcription regulation</keyword>
<evidence type="ECO:0000256" key="6">
    <source>
        <dbReference type="PROSITE-ProRule" id="PRU00089"/>
    </source>
</evidence>
<evidence type="ECO:0000256" key="1">
    <source>
        <dbReference type="ARBA" id="ARBA00004123"/>
    </source>
</evidence>
<comment type="subcellular location">
    <subcellularLocation>
        <location evidence="1 6">Nucleus</location>
    </subcellularLocation>
</comment>
<dbReference type="InterPro" id="IPR018122">
    <property type="entry name" value="TF_fork_head_CS_1"/>
</dbReference>
<reference evidence="9" key="1">
    <citation type="submission" date="2023-07" db="EMBL/GenBank/DDBJ databases">
        <authorList>
            <person name="Stuckert A."/>
        </authorList>
    </citation>
    <scope>NUCLEOTIDE SEQUENCE</scope>
</reference>
<sequence length="824" mass="88569">GLLPDGCHFCSDMMRSSPRRPLILRRRRLNLPVQDGVGGAGSPAQGQTTVSSVIGDHKSDCGGSRDLDEPKPVSPEVDPLPAGRGSASSFAPRSPAESSSLSGVKIMGHPTIPDTQLVIIPPDSDVESIIQALTVRGRRAAAPTSSSSSPVERLGLQSKAEEIETIQLEATGASSLHHTPKEETEDIASSCVSSAPPVEGQELDDSLTNIHWLGKMSSDGLGPRDPKPDAAEEEDCCPERDPVKVEEEPPVPASPQSWRVIPYERPPYSYMALIQFAINSTATKRMTLKDIYTWIEDHFPYFRHVAKPGWKNSIRHNLSLHDMFVRETPQQQQQDLLLDHPSPSQSLPDPRSGASGSSSAACSEPRPVTPEQSGVVQSVAGSARAPERKMKPLLPRIDSYLIPVQFPITQPLIFSPLETFTPDPGVTDGPRSSKRVKIAPKILLEMSDPSPLVLTAPPQVEPDPAELWPSLTAQSQRASGSRRKQQLVTPRCSEPELVLPDSSASDSGLDTELSFLQDTHTPDEPSQLTLDGPSQLTLDGPSQLTLDGPSQLTLDGPSQLTLDGPSLLTLDGPSQLTHDGPSLLAHDGPSLLAHDGPSLLAHDGPSLLAHDGPSLLALDGPSLLAHDGPSQLAHDGPSQLSHDEGYSFKTPVKDKFMKPPSSSTPSRLPCLQPWESPSPLTRDPLQDFSPVRIPRGAALTPFKDSYGTLSFWETPFKDLPYFGSPPDTMAALSPFSPQVETLETPTGARKQRRCSKELQVGGSTNRSLLEGLVLDTKDESLSKILLDISFGGLEEDDPGGTDSSYWGSCSMSSDRTRDPPPPTE</sequence>
<evidence type="ECO:0000313" key="10">
    <source>
        <dbReference type="Proteomes" id="UP001176940"/>
    </source>
</evidence>
<evidence type="ECO:0000256" key="2">
    <source>
        <dbReference type="ARBA" id="ARBA00023015"/>
    </source>
</evidence>
<keyword evidence="10" id="KW-1185">Reference proteome</keyword>
<feature type="compositionally biased region" description="Polar residues" evidence="7">
    <location>
        <begin position="801"/>
        <end position="813"/>
    </location>
</feature>
<feature type="region of interest" description="Disordered" evidence="7">
    <location>
        <begin position="627"/>
        <end position="669"/>
    </location>
</feature>
<dbReference type="PROSITE" id="PS50039">
    <property type="entry name" value="FORK_HEAD_3"/>
    <property type="match status" value="1"/>
</dbReference>
<feature type="compositionally biased region" description="Polar residues" evidence="7">
    <location>
        <begin position="370"/>
        <end position="380"/>
    </location>
</feature>
<feature type="region of interest" description="Disordered" evidence="7">
    <location>
        <begin position="33"/>
        <end position="108"/>
    </location>
</feature>
<feature type="DNA-binding region" description="Fork-head" evidence="6">
    <location>
        <begin position="265"/>
        <end position="326"/>
    </location>
</feature>
<feature type="compositionally biased region" description="Basic and acidic residues" evidence="7">
    <location>
        <begin position="237"/>
        <end position="247"/>
    </location>
</feature>
<keyword evidence="4" id="KW-0804">Transcription</keyword>
<protein>
    <recommendedName>
        <fullName evidence="8">Fork-head domain-containing protein</fullName>
    </recommendedName>
</protein>
<feature type="compositionally biased region" description="Polar residues" evidence="7">
    <location>
        <begin position="502"/>
        <end position="559"/>
    </location>
</feature>
<feature type="region of interest" description="Disordered" evidence="7">
    <location>
        <begin position="791"/>
        <end position="824"/>
    </location>
</feature>
<dbReference type="InterPro" id="IPR001766">
    <property type="entry name" value="Fork_head_dom"/>
</dbReference>
<feature type="compositionally biased region" description="Basic and acidic residues" evidence="7">
    <location>
        <begin position="55"/>
        <end position="71"/>
    </location>
</feature>
<accession>A0ABN9KRX4</accession>
<dbReference type="SUPFAM" id="SSF46785">
    <property type="entry name" value="Winged helix' DNA-binding domain"/>
    <property type="match status" value="1"/>
</dbReference>
<comment type="caution">
    <text evidence="9">The sequence shown here is derived from an EMBL/GenBank/DDBJ whole genome shotgun (WGS) entry which is preliminary data.</text>
</comment>
<gene>
    <name evidence="9" type="ORF">RIMI_LOCUS775571</name>
</gene>
<dbReference type="InterPro" id="IPR042839">
    <property type="entry name" value="FOXM1"/>
</dbReference>
<dbReference type="InterPro" id="IPR036388">
    <property type="entry name" value="WH-like_DNA-bd_sf"/>
</dbReference>
<feature type="region of interest" description="Disordered" evidence="7">
    <location>
        <begin position="328"/>
        <end position="387"/>
    </location>
</feature>
<dbReference type="Proteomes" id="UP001176940">
    <property type="component" value="Unassembled WGS sequence"/>
</dbReference>
<dbReference type="CDD" id="cd20029">
    <property type="entry name" value="FH_FOXM"/>
    <property type="match status" value="1"/>
</dbReference>
<feature type="non-terminal residue" evidence="9">
    <location>
        <position position="1"/>
    </location>
</feature>
<feature type="region of interest" description="Disordered" evidence="7">
    <location>
        <begin position="471"/>
        <end position="559"/>
    </location>
</feature>
<organism evidence="9 10">
    <name type="scientific">Ranitomeya imitator</name>
    <name type="common">mimic poison frog</name>
    <dbReference type="NCBI Taxonomy" id="111125"/>
    <lineage>
        <taxon>Eukaryota</taxon>
        <taxon>Metazoa</taxon>
        <taxon>Chordata</taxon>
        <taxon>Craniata</taxon>
        <taxon>Vertebrata</taxon>
        <taxon>Euteleostomi</taxon>
        <taxon>Amphibia</taxon>
        <taxon>Batrachia</taxon>
        <taxon>Anura</taxon>
        <taxon>Neobatrachia</taxon>
        <taxon>Hyloidea</taxon>
        <taxon>Dendrobatidae</taxon>
        <taxon>Dendrobatinae</taxon>
        <taxon>Ranitomeya</taxon>
    </lineage>
</organism>
<dbReference type="InterPro" id="IPR030456">
    <property type="entry name" value="TF_fork_head_CS_2"/>
</dbReference>
<evidence type="ECO:0000256" key="3">
    <source>
        <dbReference type="ARBA" id="ARBA00023125"/>
    </source>
</evidence>
<dbReference type="PANTHER" id="PTHR46878:SF1">
    <property type="entry name" value="FORKHEAD BOX PROTEIN M1"/>
    <property type="match status" value="1"/>
</dbReference>
<evidence type="ECO:0000256" key="7">
    <source>
        <dbReference type="SAM" id="MobiDB-lite"/>
    </source>
</evidence>
<dbReference type="Gene3D" id="1.10.10.10">
    <property type="entry name" value="Winged helix-like DNA-binding domain superfamily/Winged helix DNA-binding domain"/>
    <property type="match status" value="1"/>
</dbReference>
<evidence type="ECO:0000313" key="9">
    <source>
        <dbReference type="EMBL" id="CAJ0918416.1"/>
    </source>
</evidence>
<name>A0ABN9KRX4_9NEOB</name>
<feature type="region of interest" description="Disordered" evidence="7">
    <location>
        <begin position="214"/>
        <end position="255"/>
    </location>
</feature>
<dbReference type="EMBL" id="CAUEEQ010000975">
    <property type="protein sequence ID" value="CAJ0918416.1"/>
    <property type="molecule type" value="Genomic_DNA"/>
</dbReference>
<dbReference type="SMART" id="SM00339">
    <property type="entry name" value="FH"/>
    <property type="match status" value="1"/>
</dbReference>
<dbReference type="InterPro" id="IPR036390">
    <property type="entry name" value="WH_DNA-bd_sf"/>
</dbReference>
<dbReference type="Pfam" id="PF00250">
    <property type="entry name" value="Forkhead"/>
    <property type="match status" value="1"/>
</dbReference>
<dbReference type="InterPro" id="IPR047516">
    <property type="entry name" value="FH_FOXM1"/>
</dbReference>
<feature type="domain" description="Fork-head" evidence="8">
    <location>
        <begin position="265"/>
        <end position="326"/>
    </location>
</feature>
<dbReference type="PANTHER" id="PTHR46878">
    <property type="entry name" value="FORKHEAD BOX PROTEIN M1"/>
    <property type="match status" value="1"/>
</dbReference>
<evidence type="ECO:0000259" key="8">
    <source>
        <dbReference type="PROSITE" id="PS50039"/>
    </source>
</evidence>
<feature type="compositionally biased region" description="Basic and acidic residues" evidence="7">
    <location>
        <begin position="641"/>
        <end position="657"/>
    </location>
</feature>
<dbReference type="PROSITE" id="PS00658">
    <property type="entry name" value="FORK_HEAD_2"/>
    <property type="match status" value="1"/>
</dbReference>
<dbReference type="PROSITE" id="PS00657">
    <property type="entry name" value="FORK_HEAD_1"/>
    <property type="match status" value="1"/>
</dbReference>
<evidence type="ECO:0000256" key="4">
    <source>
        <dbReference type="ARBA" id="ARBA00023163"/>
    </source>
</evidence>
<proteinExistence type="predicted"/>
<keyword evidence="5 6" id="KW-0539">Nucleus</keyword>
<keyword evidence="3 6" id="KW-0238">DNA-binding</keyword>
<evidence type="ECO:0000256" key="5">
    <source>
        <dbReference type="ARBA" id="ARBA00023242"/>
    </source>
</evidence>
<feature type="compositionally biased region" description="Low complexity" evidence="7">
    <location>
        <begin position="352"/>
        <end position="363"/>
    </location>
</feature>
<feature type="region of interest" description="Disordered" evidence="7">
    <location>
        <begin position="170"/>
        <end position="202"/>
    </location>
</feature>
<dbReference type="PRINTS" id="PR00053">
    <property type="entry name" value="FORKHEAD"/>
</dbReference>
<feature type="compositionally biased region" description="Polar residues" evidence="7">
    <location>
        <begin position="86"/>
        <end position="102"/>
    </location>
</feature>